<dbReference type="NCBIfam" id="TIGR00041">
    <property type="entry name" value="DTMP_kinase"/>
    <property type="match status" value="1"/>
</dbReference>
<dbReference type="Pfam" id="PF02223">
    <property type="entry name" value="Thymidylate_kin"/>
    <property type="match status" value="1"/>
</dbReference>
<dbReference type="GO" id="GO:0006233">
    <property type="term" value="P:dTDP biosynthetic process"/>
    <property type="evidence" value="ECO:0007669"/>
    <property type="project" value="InterPro"/>
</dbReference>
<dbReference type="CDD" id="cd01672">
    <property type="entry name" value="TMPK"/>
    <property type="match status" value="1"/>
</dbReference>
<comment type="similarity">
    <text evidence="1 12">Belongs to the thymidylate kinase family.</text>
</comment>
<comment type="catalytic activity">
    <reaction evidence="10 12">
        <text>dTMP + ATP = dTDP + ADP</text>
        <dbReference type="Rhea" id="RHEA:13517"/>
        <dbReference type="ChEBI" id="CHEBI:30616"/>
        <dbReference type="ChEBI" id="CHEBI:58369"/>
        <dbReference type="ChEBI" id="CHEBI:63528"/>
        <dbReference type="ChEBI" id="CHEBI:456216"/>
        <dbReference type="EC" id="2.7.4.9"/>
    </reaction>
</comment>
<evidence type="ECO:0000256" key="7">
    <source>
        <dbReference type="ARBA" id="ARBA00022777"/>
    </source>
</evidence>
<evidence type="ECO:0000259" key="13">
    <source>
        <dbReference type="Pfam" id="PF02223"/>
    </source>
</evidence>
<evidence type="ECO:0000256" key="11">
    <source>
        <dbReference type="ARBA" id="ARBA00057735"/>
    </source>
</evidence>
<dbReference type="OrthoDB" id="9774907at2"/>
<evidence type="ECO:0000313" key="14">
    <source>
        <dbReference type="EMBL" id="TCT30241.1"/>
    </source>
</evidence>
<dbReference type="SUPFAM" id="SSF52540">
    <property type="entry name" value="P-loop containing nucleoside triphosphate hydrolases"/>
    <property type="match status" value="1"/>
</dbReference>
<dbReference type="Proteomes" id="UP000295097">
    <property type="component" value="Unassembled WGS sequence"/>
</dbReference>
<dbReference type="PROSITE" id="PS01331">
    <property type="entry name" value="THYMIDYLATE_KINASE"/>
    <property type="match status" value="1"/>
</dbReference>
<dbReference type="GO" id="GO:0006227">
    <property type="term" value="P:dUDP biosynthetic process"/>
    <property type="evidence" value="ECO:0007669"/>
    <property type="project" value="TreeGrafter"/>
</dbReference>
<evidence type="ECO:0000256" key="2">
    <source>
        <dbReference type="ARBA" id="ARBA00012980"/>
    </source>
</evidence>
<dbReference type="GO" id="GO:0005829">
    <property type="term" value="C:cytosol"/>
    <property type="evidence" value="ECO:0007669"/>
    <property type="project" value="TreeGrafter"/>
</dbReference>
<dbReference type="Gene3D" id="3.40.50.300">
    <property type="entry name" value="P-loop containing nucleotide triphosphate hydrolases"/>
    <property type="match status" value="1"/>
</dbReference>
<keyword evidence="15" id="KW-1185">Reference proteome</keyword>
<keyword evidence="6 12" id="KW-0547">Nucleotide-binding</keyword>
<comment type="caution">
    <text evidence="14">The sequence shown here is derived from an EMBL/GenBank/DDBJ whole genome shotgun (WGS) entry which is preliminary data.</text>
</comment>
<dbReference type="InterPro" id="IPR027417">
    <property type="entry name" value="P-loop_NTPase"/>
</dbReference>
<dbReference type="InterPro" id="IPR018094">
    <property type="entry name" value="Thymidylate_kinase"/>
</dbReference>
<evidence type="ECO:0000313" key="15">
    <source>
        <dbReference type="Proteomes" id="UP000295097"/>
    </source>
</evidence>
<organism evidence="14 15">
    <name type="scientific">Martelella mediterranea</name>
    <dbReference type="NCBI Taxonomy" id="293089"/>
    <lineage>
        <taxon>Bacteria</taxon>
        <taxon>Pseudomonadati</taxon>
        <taxon>Pseudomonadota</taxon>
        <taxon>Alphaproteobacteria</taxon>
        <taxon>Hyphomicrobiales</taxon>
        <taxon>Aurantimonadaceae</taxon>
        <taxon>Martelella</taxon>
    </lineage>
</organism>
<dbReference type="EC" id="2.7.4.9" evidence="2 12"/>
<dbReference type="AlphaFoldDB" id="A0A4R3NGY3"/>
<evidence type="ECO:0000256" key="8">
    <source>
        <dbReference type="ARBA" id="ARBA00022840"/>
    </source>
</evidence>
<keyword evidence="8 12" id="KW-0067">ATP-binding</keyword>
<accession>A0A4R3NGY3</accession>
<keyword evidence="4 12" id="KW-0808">Transferase</keyword>
<dbReference type="PANTHER" id="PTHR10344:SF4">
    <property type="entry name" value="UMP-CMP KINASE 2, MITOCHONDRIAL"/>
    <property type="match status" value="1"/>
</dbReference>
<gene>
    <name evidence="12" type="primary">tmk</name>
    <name evidence="14" type="ORF">EDC90_104613</name>
</gene>
<evidence type="ECO:0000256" key="4">
    <source>
        <dbReference type="ARBA" id="ARBA00022679"/>
    </source>
</evidence>
<reference evidence="14 15" key="1">
    <citation type="submission" date="2019-03" db="EMBL/GenBank/DDBJ databases">
        <title>Freshwater and sediment microbial communities from various areas in North America, analyzing microbe dynamics in response to fracking.</title>
        <authorList>
            <person name="Lamendella R."/>
        </authorList>
    </citation>
    <scope>NUCLEOTIDE SEQUENCE [LARGE SCALE GENOMIC DNA]</scope>
    <source>
        <strain evidence="14 15">175.2</strain>
    </source>
</reference>
<evidence type="ECO:0000256" key="12">
    <source>
        <dbReference type="HAMAP-Rule" id="MF_00165"/>
    </source>
</evidence>
<comment type="function">
    <text evidence="11 12">Phosphorylation of dTMP to form dTDP in both de novo and salvage pathways of dTTP synthesis.</text>
</comment>
<evidence type="ECO:0000256" key="6">
    <source>
        <dbReference type="ARBA" id="ARBA00022741"/>
    </source>
</evidence>
<dbReference type="PANTHER" id="PTHR10344">
    <property type="entry name" value="THYMIDYLATE KINASE"/>
    <property type="match status" value="1"/>
</dbReference>
<feature type="domain" description="Thymidylate kinase-like" evidence="13">
    <location>
        <begin position="14"/>
        <end position="209"/>
    </location>
</feature>
<evidence type="ECO:0000256" key="3">
    <source>
        <dbReference type="ARBA" id="ARBA00017144"/>
    </source>
</evidence>
<dbReference type="HAMAP" id="MF_00165">
    <property type="entry name" value="Thymidylate_kinase"/>
    <property type="match status" value="1"/>
</dbReference>
<dbReference type="GO" id="GO:0006235">
    <property type="term" value="P:dTTP biosynthetic process"/>
    <property type="evidence" value="ECO:0007669"/>
    <property type="project" value="UniProtKB-UniRule"/>
</dbReference>
<evidence type="ECO:0000256" key="5">
    <source>
        <dbReference type="ARBA" id="ARBA00022727"/>
    </source>
</evidence>
<dbReference type="GO" id="GO:0004798">
    <property type="term" value="F:dTMP kinase activity"/>
    <property type="evidence" value="ECO:0007669"/>
    <property type="project" value="UniProtKB-UniRule"/>
</dbReference>
<dbReference type="InterPro" id="IPR039430">
    <property type="entry name" value="Thymidylate_kin-like_dom"/>
</dbReference>
<sequence>MGLKSVQDGIFISFEGGEGVGKSTQIRRLAERLKQKGYQVVLTREPGGSAGAEAVRHILLSGAAQPFGVGMEVLLFSGARNDHVEAVIKPALAQGKVVLCDRFMDSSRVYQGTAGGLTRPFISAVERIAVDGVLPDRTLILDLDTIEGLKRVSRRSSQTAGPAAPDRFEKDDVTVHENRRQAFLEIARREPERCKVIDAGLNADAVAESVWDAVLPLLDRRAAFSGGER</sequence>
<name>A0A4R3NGY3_9HYPH</name>
<evidence type="ECO:0000256" key="9">
    <source>
        <dbReference type="ARBA" id="ARBA00029962"/>
    </source>
</evidence>
<feature type="binding site" evidence="12">
    <location>
        <begin position="16"/>
        <end position="23"/>
    </location>
    <ligand>
        <name>ATP</name>
        <dbReference type="ChEBI" id="CHEBI:30616"/>
    </ligand>
</feature>
<dbReference type="InterPro" id="IPR018095">
    <property type="entry name" value="Thymidylate_kin_CS"/>
</dbReference>
<dbReference type="FunFam" id="3.40.50.300:FF:000225">
    <property type="entry name" value="Thymidylate kinase"/>
    <property type="match status" value="1"/>
</dbReference>
<proteinExistence type="inferred from homology"/>
<evidence type="ECO:0000256" key="10">
    <source>
        <dbReference type="ARBA" id="ARBA00048743"/>
    </source>
</evidence>
<keyword evidence="5 12" id="KW-0545">Nucleotide biosynthesis</keyword>
<dbReference type="EMBL" id="SMAR01000046">
    <property type="protein sequence ID" value="TCT30241.1"/>
    <property type="molecule type" value="Genomic_DNA"/>
</dbReference>
<dbReference type="RefSeq" id="WP_132314028.1">
    <property type="nucleotide sequence ID" value="NZ_SMAR01000046.1"/>
</dbReference>
<protein>
    <recommendedName>
        <fullName evidence="3 12">Thymidylate kinase</fullName>
        <ecNumber evidence="2 12">2.7.4.9</ecNumber>
    </recommendedName>
    <alternativeName>
        <fullName evidence="9 12">dTMP kinase</fullName>
    </alternativeName>
</protein>
<keyword evidence="7 12" id="KW-0418">Kinase</keyword>
<dbReference type="GO" id="GO:0005524">
    <property type="term" value="F:ATP binding"/>
    <property type="evidence" value="ECO:0007669"/>
    <property type="project" value="UniProtKB-UniRule"/>
</dbReference>
<evidence type="ECO:0000256" key="1">
    <source>
        <dbReference type="ARBA" id="ARBA00009776"/>
    </source>
</evidence>